<dbReference type="AlphaFoldDB" id="A0A4Y7TLI5"/>
<organism evidence="4 5">
    <name type="scientific">Coprinellus micaceus</name>
    <name type="common">Glistening ink-cap mushroom</name>
    <name type="synonym">Coprinus micaceus</name>
    <dbReference type="NCBI Taxonomy" id="71717"/>
    <lineage>
        <taxon>Eukaryota</taxon>
        <taxon>Fungi</taxon>
        <taxon>Dikarya</taxon>
        <taxon>Basidiomycota</taxon>
        <taxon>Agaricomycotina</taxon>
        <taxon>Agaricomycetes</taxon>
        <taxon>Agaricomycetidae</taxon>
        <taxon>Agaricales</taxon>
        <taxon>Agaricineae</taxon>
        <taxon>Psathyrellaceae</taxon>
        <taxon>Coprinellus</taxon>
    </lineage>
</organism>
<gene>
    <name evidence="4" type="ORF">FA13DRAFT_1788642</name>
</gene>
<accession>A0A4Y7TLI5</accession>
<protein>
    <submittedName>
        <fullName evidence="4">Rho GTPase activation protein</fullName>
    </submittedName>
</protein>
<feature type="region of interest" description="Disordered" evidence="2">
    <location>
        <begin position="623"/>
        <end position="768"/>
    </location>
</feature>
<dbReference type="OrthoDB" id="775356at2759"/>
<feature type="compositionally biased region" description="Polar residues" evidence="2">
    <location>
        <begin position="723"/>
        <end position="741"/>
    </location>
</feature>
<evidence type="ECO:0000259" key="3">
    <source>
        <dbReference type="PROSITE" id="PS50018"/>
    </source>
</evidence>
<proteinExistence type="predicted"/>
<keyword evidence="1" id="KW-0343">GTPase activation</keyword>
<feature type="domain" description="Ras-GAP" evidence="3">
    <location>
        <begin position="271"/>
        <end position="475"/>
    </location>
</feature>
<dbReference type="PANTHER" id="PTHR10194">
    <property type="entry name" value="RAS GTPASE-ACTIVATING PROTEINS"/>
    <property type="match status" value="1"/>
</dbReference>
<sequence length="768" mass="85752">MADSWDHYGANQNESLREFLVSAELYVSSAAGSSLRKPAVIRKKEGKDSKSTTNAVDESKAKEKSSLGLSKRLAGAGQWRNATCKLLEEGDRCFLNIYVDEAILYQTVYLHLLNQTDIPASRPFPILPQRLCRVILHRVGRSSPCVAVSKSSDTQPIPVFPNSDVCSTWLALLRSLDIVVWKEKKVMKPSMVGFIRIPLSNFRRGEPMEGWFPIMQSQAGPTREIQVGELRLKIRVDEEIVLPYSAYKGLLKSFHSRNFLDWLSELETKMKLKELSTPVMSLAVANNTLIKQIQDYATREVLESAGSHQTLFRGNTVLTKVMELAMTWYGKNFLDASIGPALRRLCAEKVAIEVDPMRSRKGTKDVERNVELLIHWCQEFWNQIYSVRNECPNELRRLFQTIRTLVEERTKPESGGPSAEHRDLPKQSVSAFCFLRFIVPAILHPHLFGLYPGLPPEPVQRSLTLIAKVIQSLANLNASVQKESFMAGVKDFLTTSLPAMVDYITAVSAPLDHPYPSNPAMAMARHNRLSIVNSLRERSGKLTVLDREAIPVLPYLLDIPRQLAIITSAVIRSTREPSLQTQMAAIKGTPLEELCARCFEAEEQALVRVTQLAAKLSLDKRRPSLPHISSTQNGSGPSGSMASLDRAPETPRPTPRVKRKSLRPSTAPSSGSNSSPSRKFVFNDDMPSPGIFGRSKVPQEPRSPPTSDAQRVMRRPLHVKAPSTDSVPTYKNTGKTVTSPTKPREPLNDQSDDANKRKKGILRGILRL</sequence>
<comment type="caution">
    <text evidence="4">The sequence shown here is derived from an EMBL/GenBank/DDBJ whole genome shotgun (WGS) entry which is preliminary data.</text>
</comment>
<feature type="region of interest" description="Disordered" evidence="2">
    <location>
        <begin position="42"/>
        <end position="61"/>
    </location>
</feature>
<dbReference type="GO" id="GO:0005096">
    <property type="term" value="F:GTPase activator activity"/>
    <property type="evidence" value="ECO:0007669"/>
    <property type="project" value="UniProtKB-KW"/>
</dbReference>
<evidence type="ECO:0000313" key="4">
    <source>
        <dbReference type="EMBL" id="TEB35043.1"/>
    </source>
</evidence>
<evidence type="ECO:0000256" key="2">
    <source>
        <dbReference type="SAM" id="MobiDB-lite"/>
    </source>
</evidence>
<dbReference type="STRING" id="71717.A0A4Y7TLI5"/>
<feature type="compositionally biased region" description="Low complexity" evidence="2">
    <location>
        <begin position="664"/>
        <end position="677"/>
    </location>
</feature>
<dbReference type="EMBL" id="QPFP01000008">
    <property type="protein sequence ID" value="TEB35043.1"/>
    <property type="molecule type" value="Genomic_DNA"/>
</dbReference>
<reference evidence="4 5" key="1">
    <citation type="journal article" date="2019" name="Nat. Ecol. Evol.">
        <title>Megaphylogeny resolves global patterns of mushroom evolution.</title>
        <authorList>
            <person name="Varga T."/>
            <person name="Krizsan K."/>
            <person name="Foldi C."/>
            <person name="Dima B."/>
            <person name="Sanchez-Garcia M."/>
            <person name="Sanchez-Ramirez S."/>
            <person name="Szollosi G.J."/>
            <person name="Szarkandi J.G."/>
            <person name="Papp V."/>
            <person name="Albert L."/>
            <person name="Andreopoulos W."/>
            <person name="Angelini C."/>
            <person name="Antonin V."/>
            <person name="Barry K.W."/>
            <person name="Bougher N.L."/>
            <person name="Buchanan P."/>
            <person name="Buyck B."/>
            <person name="Bense V."/>
            <person name="Catcheside P."/>
            <person name="Chovatia M."/>
            <person name="Cooper J."/>
            <person name="Damon W."/>
            <person name="Desjardin D."/>
            <person name="Finy P."/>
            <person name="Geml J."/>
            <person name="Haridas S."/>
            <person name="Hughes K."/>
            <person name="Justo A."/>
            <person name="Karasinski D."/>
            <person name="Kautmanova I."/>
            <person name="Kiss B."/>
            <person name="Kocsube S."/>
            <person name="Kotiranta H."/>
            <person name="LaButti K.M."/>
            <person name="Lechner B.E."/>
            <person name="Liimatainen K."/>
            <person name="Lipzen A."/>
            <person name="Lukacs Z."/>
            <person name="Mihaltcheva S."/>
            <person name="Morgado L.N."/>
            <person name="Niskanen T."/>
            <person name="Noordeloos M.E."/>
            <person name="Ohm R.A."/>
            <person name="Ortiz-Santana B."/>
            <person name="Ovrebo C."/>
            <person name="Racz N."/>
            <person name="Riley R."/>
            <person name="Savchenko A."/>
            <person name="Shiryaev A."/>
            <person name="Soop K."/>
            <person name="Spirin V."/>
            <person name="Szebenyi C."/>
            <person name="Tomsovsky M."/>
            <person name="Tulloss R.E."/>
            <person name="Uehling J."/>
            <person name="Grigoriev I.V."/>
            <person name="Vagvolgyi C."/>
            <person name="Papp T."/>
            <person name="Martin F.M."/>
            <person name="Miettinen O."/>
            <person name="Hibbett D.S."/>
            <person name="Nagy L.G."/>
        </authorList>
    </citation>
    <scope>NUCLEOTIDE SEQUENCE [LARGE SCALE GENOMIC DNA]</scope>
    <source>
        <strain evidence="4 5">FP101781</strain>
    </source>
</reference>
<keyword evidence="5" id="KW-1185">Reference proteome</keyword>
<dbReference type="InterPro" id="IPR039360">
    <property type="entry name" value="Ras_GTPase"/>
</dbReference>
<name>A0A4Y7TLI5_COPMI</name>
<evidence type="ECO:0000313" key="5">
    <source>
        <dbReference type="Proteomes" id="UP000298030"/>
    </source>
</evidence>
<dbReference type="PROSITE" id="PS50018">
    <property type="entry name" value="RAS_GTPASE_ACTIV_2"/>
    <property type="match status" value="1"/>
</dbReference>
<dbReference type="SMART" id="SM00323">
    <property type="entry name" value="RasGAP"/>
    <property type="match status" value="1"/>
</dbReference>
<dbReference type="Proteomes" id="UP000298030">
    <property type="component" value="Unassembled WGS sequence"/>
</dbReference>
<dbReference type="InterPro" id="IPR001936">
    <property type="entry name" value="RasGAP_dom"/>
</dbReference>
<evidence type="ECO:0000256" key="1">
    <source>
        <dbReference type="ARBA" id="ARBA00022468"/>
    </source>
</evidence>
<dbReference type="InterPro" id="IPR035892">
    <property type="entry name" value="C2_domain_sf"/>
</dbReference>
<feature type="compositionally biased region" description="Polar residues" evidence="2">
    <location>
        <begin position="627"/>
        <end position="641"/>
    </location>
</feature>
<dbReference type="Gene3D" id="1.10.506.10">
    <property type="entry name" value="GTPase Activation - p120gap, domain 1"/>
    <property type="match status" value="1"/>
</dbReference>
<dbReference type="InterPro" id="IPR008936">
    <property type="entry name" value="Rho_GTPase_activation_prot"/>
</dbReference>
<dbReference type="CDD" id="cd05137">
    <property type="entry name" value="RasGAP_CLA2_BUD2"/>
    <property type="match status" value="1"/>
</dbReference>
<dbReference type="PANTHER" id="PTHR10194:SF60">
    <property type="entry name" value="RAS GTPASE-ACTIVATING PROTEIN RASKOL"/>
    <property type="match status" value="1"/>
</dbReference>
<dbReference type="SUPFAM" id="SSF49562">
    <property type="entry name" value="C2 domain (Calcium/lipid-binding domain, CaLB)"/>
    <property type="match status" value="1"/>
</dbReference>
<dbReference type="SUPFAM" id="SSF48350">
    <property type="entry name" value="GTPase activation domain, GAP"/>
    <property type="match status" value="1"/>
</dbReference>
<dbReference type="Pfam" id="PF00616">
    <property type="entry name" value="RasGAP"/>
    <property type="match status" value="1"/>
</dbReference>